<comment type="similarity">
    <text evidence="2">Belongs to the CUSTOS family.</text>
</comment>
<evidence type="ECO:0000256" key="7">
    <source>
        <dbReference type="SAM" id="MobiDB-lite"/>
    </source>
</evidence>
<accession>G5BUV5</accession>
<evidence type="ECO:0000256" key="1">
    <source>
        <dbReference type="ARBA" id="ARBA00004259"/>
    </source>
</evidence>
<reference evidence="8 9" key="1">
    <citation type="journal article" date="2011" name="Nature">
        <title>Genome sequencing reveals insights into physiology and longevity of the naked mole rat.</title>
        <authorList>
            <person name="Kim E.B."/>
            <person name="Fang X."/>
            <person name="Fushan A.A."/>
            <person name="Huang Z."/>
            <person name="Lobanov A.V."/>
            <person name="Han L."/>
            <person name="Marino S.M."/>
            <person name="Sun X."/>
            <person name="Turanov A.A."/>
            <person name="Yang P."/>
            <person name="Yim S.H."/>
            <person name="Zhao X."/>
            <person name="Kasaikina M.V."/>
            <person name="Stoletzki N."/>
            <person name="Peng C."/>
            <person name="Polak P."/>
            <person name="Xiong Z."/>
            <person name="Kiezun A."/>
            <person name="Zhu Y."/>
            <person name="Chen Y."/>
            <person name="Kryukov G.V."/>
            <person name="Zhang Q."/>
            <person name="Peshkin L."/>
            <person name="Yang L."/>
            <person name="Bronson R.T."/>
            <person name="Buffenstein R."/>
            <person name="Wang B."/>
            <person name="Han C."/>
            <person name="Li Q."/>
            <person name="Chen L."/>
            <person name="Zhao W."/>
            <person name="Sunyaev S.R."/>
            <person name="Park T.J."/>
            <person name="Zhang G."/>
            <person name="Wang J."/>
            <person name="Gladyshev V.N."/>
        </authorList>
    </citation>
    <scope>NUCLEOTIDE SEQUENCE [LARGE SCALE GENOMIC DNA]</scope>
</reference>
<evidence type="ECO:0000256" key="5">
    <source>
        <dbReference type="ARBA" id="ARBA00022687"/>
    </source>
</evidence>
<gene>
    <name evidence="8" type="ORF">GW7_11236</name>
</gene>
<dbReference type="GO" id="GO:0060061">
    <property type="term" value="P:Spemann organizer formation"/>
    <property type="evidence" value="ECO:0007669"/>
    <property type="project" value="TreeGrafter"/>
</dbReference>
<dbReference type="PANTHER" id="PTHR14482:SF0">
    <property type="entry name" value="PROTEIN CUSTOS"/>
    <property type="match status" value="1"/>
</dbReference>
<name>G5BUV5_HETGA</name>
<evidence type="ECO:0000256" key="6">
    <source>
        <dbReference type="ARBA" id="ARBA00023242"/>
    </source>
</evidence>
<dbReference type="GO" id="GO:0005635">
    <property type="term" value="C:nuclear envelope"/>
    <property type="evidence" value="ECO:0007669"/>
    <property type="project" value="UniProtKB-SubCell"/>
</dbReference>
<keyword evidence="4" id="KW-0217">Developmental protein</keyword>
<dbReference type="GO" id="GO:0016055">
    <property type="term" value="P:Wnt signaling pathway"/>
    <property type="evidence" value="ECO:0007669"/>
    <property type="project" value="UniProtKB-KW"/>
</dbReference>
<dbReference type="STRING" id="10181.G5BUV5"/>
<dbReference type="InParanoid" id="G5BUV5"/>
<feature type="region of interest" description="Disordered" evidence="7">
    <location>
        <begin position="43"/>
        <end position="130"/>
    </location>
</feature>
<sequence>MRNSESSSSIDVEDLASSEDSAEEWQQCLEAAVSANNILQDSAIHSPVHRDKEAKKKKKKAKKVVSIDLAEATTPVSGAKVQKQEKELSAISGDLLSPGTKKRKRKKKAKKDNKASSWPLAKSAATVLAN</sequence>
<dbReference type="EMBL" id="JH171986">
    <property type="protein sequence ID" value="EHB13066.1"/>
    <property type="molecule type" value="Genomic_DNA"/>
</dbReference>
<feature type="region of interest" description="Disordered" evidence="7">
    <location>
        <begin position="1"/>
        <end position="23"/>
    </location>
</feature>
<feature type="compositionally biased region" description="Acidic residues" evidence="7">
    <location>
        <begin position="11"/>
        <end position="23"/>
    </location>
</feature>
<proteinExistence type="inferred from homology"/>
<protein>
    <recommendedName>
        <fullName evidence="3">Protein CUSTOS</fullName>
    </recommendedName>
</protein>
<dbReference type="GO" id="GO:0030178">
    <property type="term" value="P:negative regulation of Wnt signaling pathway"/>
    <property type="evidence" value="ECO:0007669"/>
    <property type="project" value="TreeGrafter"/>
</dbReference>
<dbReference type="Pfam" id="PF23999">
    <property type="entry name" value="CUSTOS"/>
    <property type="match status" value="1"/>
</dbReference>
<feature type="compositionally biased region" description="Basic residues" evidence="7">
    <location>
        <begin position="100"/>
        <end position="111"/>
    </location>
</feature>
<keyword evidence="6" id="KW-0539">Nucleus</keyword>
<feature type="compositionally biased region" description="Polar residues" evidence="7">
    <location>
        <begin position="1"/>
        <end position="10"/>
    </location>
</feature>
<organism evidence="8 9">
    <name type="scientific">Heterocephalus glaber</name>
    <name type="common">Naked mole rat</name>
    <dbReference type="NCBI Taxonomy" id="10181"/>
    <lineage>
        <taxon>Eukaryota</taxon>
        <taxon>Metazoa</taxon>
        <taxon>Chordata</taxon>
        <taxon>Craniata</taxon>
        <taxon>Vertebrata</taxon>
        <taxon>Euteleostomi</taxon>
        <taxon>Mammalia</taxon>
        <taxon>Eutheria</taxon>
        <taxon>Euarchontoglires</taxon>
        <taxon>Glires</taxon>
        <taxon>Rodentia</taxon>
        <taxon>Hystricomorpha</taxon>
        <taxon>Bathyergidae</taxon>
        <taxon>Heterocephalus</taxon>
    </lineage>
</organism>
<dbReference type="Proteomes" id="UP000006813">
    <property type="component" value="Unassembled WGS sequence"/>
</dbReference>
<evidence type="ECO:0000313" key="9">
    <source>
        <dbReference type="Proteomes" id="UP000006813"/>
    </source>
</evidence>
<evidence type="ECO:0000256" key="3">
    <source>
        <dbReference type="ARBA" id="ARBA00013465"/>
    </source>
</evidence>
<evidence type="ECO:0000313" key="8">
    <source>
        <dbReference type="EMBL" id="EHB13066.1"/>
    </source>
</evidence>
<dbReference type="AlphaFoldDB" id="G5BUV5"/>
<evidence type="ECO:0000256" key="2">
    <source>
        <dbReference type="ARBA" id="ARBA00008632"/>
    </source>
</evidence>
<evidence type="ECO:0000256" key="4">
    <source>
        <dbReference type="ARBA" id="ARBA00022473"/>
    </source>
</evidence>
<comment type="subcellular location">
    <subcellularLocation>
        <location evidence="1">Nucleus envelope</location>
    </subcellularLocation>
</comment>
<keyword evidence="5" id="KW-0879">Wnt signaling pathway</keyword>
<dbReference type="PANTHER" id="PTHR14482">
    <property type="entry name" value="CHROMOSOME 12 ORF 43 HOMOLOG"/>
    <property type="match status" value="1"/>
</dbReference>
<dbReference type="InterPro" id="IPR026694">
    <property type="entry name" value="CUSTOS"/>
</dbReference>